<name>A0A1Q3EKG8_LENED</name>
<sequence>MIFQLKNLPTEKLVFVPTLVLNGFDYLRDPEQFLQEFADDPQGLIDTVYSFKEIDGRTRQVIIKSVLYHAKDIVGLRSIIVDVECLCTKPGCEWHGNGRKIVKISYMSTTRTSEPRLIKEKESVSQTLEKKSQGEI</sequence>
<keyword evidence="1" id="KW-0808">Transferase</keyword>
<reference evidence="1 2" key="2">
    <citation type="submission" date="2017-02" db="EMBL/GenBank/DDBJ databases">
        <title>A genome survey and senescence transcriptome analysis in Lentinula edodes.</title>
        <authorList>
            <person name="Sakamoto Y."/>
            <person name="Nakade K."/>
            <person name="Sato S."/>
            <person name="Yoshida Y."/>
            <person name="Miyazaki K."/>
            <person name="Natsume S."/>
            <person name="Konno N."/>
        </authorList>
    </citation>
    <scope>NUCLEOTIDE SEQUENCE [LARGE SCALE GENOMIC DNA]</scope>
    <source>
        <strain evidence="1 2">NBRC 111202</strain>
    </source>
</reference>
<gene>
    <name evidence="1" type="ORF">LENED_009709</name>
</gene>
<keyword evidence="2" id="KW-1185">Reference proteome</keyword>
<dbReference type="Proteomes" id="UP000188533">
    <property type="component" value="Unassembled WGS sequence"/>
</dbReference>
<evidence type="ECO:0000313" key="2">
    <source>
        <dbReference type="Proteomes" id="UP000188533"/>
    </source>
</evidence>
<comment type="caution">
    <text evidence="1">The sequence shown here is derived from an EMBL/GenBank/DDBJ whole genome shotgun (WGS) entry which is preliminary data.</text>
</comment>
<proteinExistence type="predicted"/>
<dbReference type="AlphaFoldDB" id="A0A1Q3EKG8"/>
<dbReference type="EMBL" id="BDGU01000482">
    <property type="protein sequence ID" value="GAW07700.1"/>
    <property type="molecule type" value="Genomic_DNA"/>
</dbReference>
<dbReference type="GO" id="GO:0016301">
    <property type="term" value="F:kinase activity"/>
    <property type="evidence" value="ECO:0007669"/>
    <property type="project" value="UniProtKB-KW"/>
</dbReference>
<reference evidence="1 2" key="1">
    <citation type="submission" date="2016-08" db="EMBL/GenBank/DDBJ databases">
        <authorList>
            <consortium name="Lentinula edodes genome sequencing consortium"/>
            <person name="Sakamoto Y."/>
            <person name="Nakade K."/>
            <person name="Sato S."/>
            <person name="Yoshida Y."/>
            <person name="Miyazaki K."/>
            <person name="Natsume S."/>
            <person name="Konno N."/>
        </authorList>
    </citation>
    <scope>NUCLEOTIDE SEQUENCE [LARGE SCALE GENOMIC DNA]</scope>
    <source>
        <strain evidence="1 2">NBRC 111202</strain>
    </source>
</reference>
<organism evidence="1 2">
    <name type="scientific">Lentinula edodes</name>
    <name type="common">Shiitake mushroom</name>
    <name type="synonym">Lentinus edodes</name>
    <dbReference type="NCBI Taxonomy" id="5353"/>
    <lineage>
        <taxon>Eukaryota</taxon>
        <taxon>Fungi</taxon>
        <taxon>Dikarya</taxon>
        <taxon>Basidiomycota</taxon>
        <taxon>Agaricomycotina</taxon>
        <taxon>Agaricomycetes</taxon>
        <taxon>Agaricomycetidae</taxon>
        <taxon>Agaricales</taxon>
        <taxon>Marasmiineae</taxon>
        <taxon>Omphalotaceae</taxon>
        <taxon>Lentinula</taxon>
    </lineage>
</organism>
<keyword evidence="1" id="KW-0418">Kinase</keyword>
<accession>A0A1Q3EKG8</accession>
<evidence type="ECO:0000313" key="1">
    <source>
        <dbReference type="EMBL" id="GAW07700.1"/>
    </source>
</evidence>
<protein>
    <submittedName>
        <fullName evidence="1">Protein kinase</fullName>
    </submittedName>
</protein>